<dbReference type="PANTHER" id="PTHR30632">
    <property type="entry name" value="MOLYBDATE-BINDING PERIPLASMIC PROTEIN"/>
    <property type="match status" value="1"/>
</dbReference>
<evidence type="ECO:0000313" key="4">
    <source>
        <dbReference type="EMBL" id="HGT40940.1"/>
    </source>
</evidence>
<reference evidence="4" key="1">
    <citation type="journal article" date="2020" name="mSystems">
        <title>Genome- and Community-Level Interaction Insights into Carbon Utilization and Element Cycling Functions of Hydrothermarchaeota in Hydrothermal Sediment.</title>
        <authorList>
            <person name="Zhou Z."/>
            <person name="Liu Y."/>
            <person name="Xu W."/>
            <person name="Pan J."/>
            <person name="Luo Z.H."/>
            <person name="Li M."/>
        </authorList>
    </citation>
    <scope>NUCLEOTIDE SEQUENCE [LARGE SCALE GENOMIC DNA]</scope>
    <source>
        <strain evidence="4">SpSt-508</strain>
    </source>
</reference>
<keyword evidence="3" id="KW-0732">Signal</keyword>
<dbReference type="Gene3D" id="3.40.190.10">
    <property type="entry name" value="Periplasmic binding protein-like II"/>
    <property type="match status" value="4"/>
</dbReference>
<accession>A0A7C4QQS6</accession>
<comment type="similarity">
    <text evidence="1">Belongs to the bacterial solute-binding protein ModA family.</text>
</comment>
<organism evidence="4">
    <name type="scientific">Schlesneria paludicola</name>
    <dbReference type="NCBI Taxonomy" id="360056"/>
    <lineage>
        <taxon>Bacteria</taxon>
        <taxon>Pseudomonadati</taxon>
        <taxon>Planctomycetota</taxon>
        <taxon>Planctomycetia</taxon>
        <taxon>Planctomycetales</taxon>
        <taxon>Planctomycetaceae</taxon>
        <taxon>Schlesneria</taxon>
    </lineage>
</organism>
<dbReference type="InterPro" id="IPR050682">
    <property type="entry name" value="ModA/WtpA"/>
</dbReference>
<dbReference type="InterPro" id="IPR005950">
    <property type="entry name" value="ModA"/>
</dbReference>
<name>A0A7C4QQS6_9PLAN</name>
<gene>
    <name evidence="4" type="primary">modA</name>
    <name evidence="4" type="ORF">ENS64_16975</name>
</gene>
<dbReference type="GO" id="GO:0015689">
    <property type="term" value="P:molybdate ion transport"/>
    <property type="evidence" value="ECO:0007669"/>
    <property type="project" value="InterPro"/>
</dbReference>
<dbReference type="SUPFAM" id="SSF53850">
    <property type="entry name" value="Periplasmic binding protein-like II"/>
    <property type="match status" value="2"/>
</dbReference>
<dbReference type="PANTHER" id="PTHR30632:SF0">
    <property type="entry name" value="SULFATE-BINDING PROTEIN"/>
    <property type="match status" value="1"/>
</dbReference>
<keyword evidence="2" id="KW-0479">Metal-binding</keyword>
<dbReference type="AlphaFoldDB" id="A0A7C4QQS6"/>
<dbReference type="EMBL" id="DSVQ01000019">
    <property type="protein sequence ID" value="HGT40940.1"/>
    <property type="molecule type" value="Genomic_DNA"/>
</dbReference>
<dbReference type="GO" id="GO:0046872">
    <property type="term" value="F:metal ion binding"/>
    <property type="evidence" value="ECO:0007669"/>
    <property type="project" value="UniProtKB-KW"/>
</dbReference>
<sequence length="517" mass="55594">MNRAVFVMVGSLVALVALVLLLPSDSARRPIAQSRQATQGQSSEDEALTIYCAAANRAVMEAIRTDYEAEFGVALKVQYGASQTLLSNLEIGGTADLYLPADDSYLAAARHKGLVDEVLPVAEMQAVLAVPKEAAVDLPGLDALLASSARIVQANPEAAAVGKLTRDVLTAQGKWEALAARTQSFKGTVHEVANDVQIGAADVGIVFDAVLHTIPQLKAVPLPELAEAKARIAVGVAASTAQPQRALHFARYLSAPEKGQRRYEEYGYRPLPGDPWADTPELTLYAGAMLRPAIEQTLREFEEREGVRVVRKYNGCGILVAQMRAGEVPDAYFACDSEFMQQVRDLFPTPADVSQNELVILVPKGNPKRIASLRDLTRPGLRVGIGHEKQCAMGWLTQRTLRESGVQADVMNNVIVQSPTGDMLVNQMQTGSLDAAVAYLSNAAGAAQFLDAVRIQGIPCSIATQPYAVARSARYPQLAERLLARLRSAASEKQFTQLGFAWIAHSAGKALAVDVER</sequence>
<evidence type="ECO:0000256" key="3">
    <source>
        <dbReference type="ARBA" id="ARBA00022729"/>
    </source>
</evidence>
<dbReference type="Pfam" id="PF13531">
    <property type="entry name" value="SBP_bac_11"/>
    <property type="match status" value="2"/>
</dbReference>
<evidence type="ECO:0000256" key="1">
    <source>
        <dbReference type="ARBA" id="ARBA00009175"/>
    </source>
</evidence>
<protein>
    <submittedName>
        <fullName evidence="4">Molybdate ABC transporter substrate-binding protein</fullName>
    </submittedName>
</protein>
<proteinExistence type="inferred from homology"/>
<dbReference type="NCBIfam" id="TIGR01256">
    <property type="entry name" value="modA"/>
    <property type="match status" value="1"/>
</dbReference>
<evidence type="ECO:0000256" key="2">
    <source>
        <dbReference type="ARBA" id="ARBA00022723"/>
    </source>
</evidence>
<dbReference type="GO" id="GO:0030973">
    <property type="term" value="F:molybdate ion binding"/>
    <property type="evidence" value="ECO:0007669"/>
    <property type="project" value="TreeGrafter"/>
</dbReference>
<comment type="caution">
    <text evidence="4">The sequence shown here is derived from an EMBL/GenBank/DDBJ whole genome shotgun (WGS) entry which is preliminary data.</text>
</comment>